<accession>A0A852RAW8</accession>
<dbReference type="Proteomes" id="UP000586095">
    <property type="component" value="Unassembled WGS sequence"/>
</dbReference>
<keyword evidence="2" id="KW-1185">Reference proteome</keyword>
<dbReference type="RefSeq" id="WP_185986382.1">
    <property type="nucleotide sequence ID" value="NZ_BAAALZ010000002.1"/>
</dbReference>
<organism evidence="1 2">
    <name type="scientific">Leucobacter aridicollis</name>
    <dbReference type="NCBI Taxonomy" id="283878"/>
    <lineage>
        <taxon>Bacteria</taxon>
        <taxon>Bacillati</taxon>
        <taxon>Actinomycetota</taxon>
        <taxon>Actinomycetes</taxon>
        <taxon>Micrococcales</taxon>
        <taxon>Microbacteriaceae</taxon>
        <taxon>Leucobacter</taxon>
    </lineage>
</organism>
<evidence type="ECO:0008006" key="3">
    <source>
        <dbReference type="Google" id="ProtNLM"/>
    </source>
</evidence>
<name>A0A852RAW8_9MICO</name>
<evidence type="ECO:0000313" key="1">
    <source>
        <dbReference type="EMBL" id="NYD26040.1"/>
    </source>
</evidence>
<dbReference type="EMBL" id="JACCBD010000001">
    <property type="protein sequence ID" value="NYD26040.1"/>
    <property type="molecule type" value="Genomic_DNA"/>
</dbReference>
<proteinExistence type="predicted"/>
<dbReference type="AlphaFoldDB" id="A0A852RAW8"/>
<comment type="caution">
    <text evidence="1">The sequence shown here is derived from an EMBL/GenBank/DDBJ whole genome shotgun (WGS) entry which is preliminary data.</text>
</comment>
<evidence type="ECO:0000313" key="2">
    <source>
        <dbReference type="Proteomes" id="UP000586095"/>
    </source>
</evidence>
<sequence>MLDQASNLVAACGYCNGYKEAGGDRGDLVARGLRVEGASTHAKTADRARATPVLYPDGRWWLLDDDGGKEERRDPDR</sequence>
<reference evidence="1 2" key="1">
    <citation type="submission" date="2020-07" db="EMBL/GenBank/DDBJ databases">
        <title>Sequencing the genomes of 1000 actinobacteria strains.</title>
        <authorList>
            <person name="Klenk H.-P."/>
        </authorList>
    </citation>
    <scope>NUCLEOTIDE SEQUENCE [LARGE SCALE GENOMIC DNA]</scope>
    <source>
        <strain evidence="1 2">DSM 17380</strain>
    </source>
</reference>
<protein>
    <recommendedName>
        <fullName evidence="3">HNH endonuclease</fullName>
    </recommendedName>
</protein>
<gene>
    <name evidence="1" type="ORF">BJ960_000843</name>
</gene>